<evidence type="ECO:0000256" key="1">
    <source>
        <dbReference type="ARBA" id="ARBA00022768"/>
    </source>
</evidence>
<organism evidence="3 4">
    <name type="scientific">Laccaria amethystina LaAM-08-1</name>
    <dbReference type="NCBI Taxonomy" id="1095629"/>
    <lineage>
        <taxon>Eukaryota</taxon>
        <taxon>Fungi</taxon>
        <taxon>Dikarya</taxon>
        <taxon>Basidiomycota</taxon>
        <taxon>Agaricomycotina</taxon>
        <taxon>Agaricomycetes</taxon>
        <taxon>Agaricomycetidae</taxon>
        <taxon>Agaricales</taxon>
        <taxon>Agaricineae</taxon>
        <taxon>Hydnangiaceae</taxon>
        <taxon>Laccaria</taxon>
    </lineage>
</organism>
<gene>
    <name evidence="3" type="ORF">K443DRAFT_54238</name>
</gene>
<evidence type="ECO:0000256" key="2">
    <source>
        <dbReference type="ARBA" id="ARBA00022917"/>
    </source>
</evidence>
<dbReference type="GO" id="GO:0003924">
    <property type="term" value="F:GTPase activity"/>
    <property type="evidence" value="ECO:0007669"/>
    <property type="project" value="TreeGrafter"/>
</dbReference>
<keyword evidence="2" id="KW-0648">Protein biosynthesis</keyword>
<keyword evidence="4" id="KW-1185">Reference proteome</keyword>
<dbReference type="GO" id="GO:0070125">
    <property type="term" value="P:mitochondrial translational elongation"/>
    <property type="evidence" value="ECO:0007669"/>
    <property type="project" value="TreeGrafter"/>
</dbReference>
<dbReference type="OrthoDB" id="10373440at2759"/>
<dbReference type="SUPFAM" id="SSF52540">
    <property type="entry name" value="P-loop containing nucleoside triphosphate hydrolases"/>
    <property type="match status" value="1"/>
</dbReference>
<dbReference type="Gene3D" id="3.40.50.300">
    <property type="entry name" value="P-loop containing nucleotide triphosphate hydrolases"/>
    <property type="match status" value="1"/>
</dbReference>
<dbReference type="GO" id="GO:0003746">
    <property type="term" value="F:translation elongation factor activity"/>
    <property type="evidence" value="ECO:0007669"/>
    <property type="project" value="UniProtKB-KW"/>
</dbReference>
<reference evidence="4" key="2">
    <citation type="submission" date="2015-01" db="EMBL/GenBank/DDBJ databases">
        <title>Evolutionary Origins and Diversification of the Mycorrhizal Mutualists.</title>
        <authorList>
            <consortium name="DOE Joint Genome Institute"/>
            <consortium name="Mycorrhizal Genomics Consortium"/>
            <person name="Kohler A."/>
            <person name="Kuo A."/>
            <person name="Nagy L.G."/>
            <person name="Floudas D."/>
            <person name="Copeland A."/>
            <person name="Barry K.W."/>
            <person name="Cichocki N."/>
            <person name="Veneault-Fourrey C."/>
            <person name="LaButti K."/>
            <person name="Lindquist E.A."/>
            <person name="Lipzen A."/>
            <person name="Lundell T."/>
            <person name="Morin E."/>
            <person name="Murat C."/>
            <person name="Riley R."/>
            <person name="Ohm R."/>
            <person name="Sun H."/>
            <person name="Tunlid A."/>
            <person name="Henrissat B."/>
            <person name="Grigoriev I.V."/>
            <person name="Hibbett D.S."/>
            <person name="Martin F."/>
        </authorList>
    </citation>
    <scope>NUCLEOTIDE SEQUENCE [LARGE SCALE GENOMIC DNA]</scope>
    <source>
        <strain evidence="4">LaAM-08-1</strain>
    </source>
</reference>
<evidence type="ECO:0000313" key="3">
    <source>
        <dbReference type="EMBL" id="KIK04938.1"/>
    </source>
</evidence>
<dbReference type="PANTHER" id="PTHR43636:SF2">
    <property type="entry name" value="ELONGATION FACTOR G, MITOCHONDRIAL"/>
    <property type="match status" value="1"/>
</dbReference>
<accession>A0A0C9YAA2</accession>
<dbReference type="EMBL" id="KN838565">
    <property type="protein sequence ID" value="KIK04938.1"/>
    <property type="molecule type" value="Genomic_DNA"/>
</dbReference>
<keyword evidence="1" id="KW-0251">Elongation factor</keyword>
<name>A0A0C9YAA2_9AGAR</name>
<dbReference type="STRING" id="1095629.A0A0C9YAA2"/>
<feature type="non-terminal residue" evidence="3">
    <location>
        <position position="1"/>
    </location>
</feature>
<dbReference type="HOGENOM" id="CLU_2855902_0_0_1"/>
<reference evidence="3 4" key="1">
    <citation type="submission" date="2014-04" db="EMBL/GenBank/DDBJ databases">
        <authorList>
            <consortium name="DOE Joint Genome Institute"/>
            <person name="Kuo A."/>
            <person name="Kohler A."/>
            <person name="Nagy L.G."/>
            <person name="Floudas D."/>
            <person name="Copeland A."/>
            <person name="Barry K.W."/>
            <person name="Cichocki N."/>
            <person name="Veneault-Fourrey C."/>
            <person name="LaButti K."/>
            <person name="Lindquist E.A."/>
            <person name="Lipzen A."/>
            <person name="Lundell T."/>
            <person name="Morin E."/>
            <person name="Murat C."/>
            <person name="Sun H."/>
            <person name="Tunlid A."/>
            <person name="Henrissat B."/>
            <person name="Grigoriev I.V."/>
            <person name="Hibbett D.S."/>
            <person name="Martin F."/>
            <person name="Nordberg H.P."/>
            <person name="Cantor M.N."/>
            <person name="Hua S.X."/>
        </authorList>
    </citation>
    <scope>NUCLEOTIDE SEQUENCE [LARGE SCALE GENOMIC DNA]</scope>
    <source>
        <strain evidence="3 4">LaAM-08-1</strain>
    </source>
</reference>
<dbReference type="Proteomes" id="UP000054477">
    <property type="component" value="Unassembled WGS sequence"/>
</dbReference>
<protein>
    <submittedName>
        <fullName evidence="3">Uncharacterized protein</fullName>
    </submittedName>
</protein>
<feature type="non-terminal residue" evidence="3">
    <location>
        <position position="65"/>
    </location>
</feature>
<sequence length="65" mass="7117">IDKEIGELFLDDELPSHDQIAAAIQCSTIALKSSPVFLSSAIKNTTIQPMPDDVYAYHPNPTESE</sequence>
<dbReference type="AlphaFoldDB" id="A0A0C9YAA2"/>
<dbReference type="GO" id="GO:0005739">
    <property type="term" value="C:mitochondrion"/>
    <property type="evidence" value="ECO:0007669"/>
    <property type="project" value="TreeGrafter"/>
</dbReference>
<dbReference type="InterPro" id="IPR027417">
    <property type="entry name" value="P-loop_NTPase"/>
</dbReference>
<evidence type="ECO:0000313" key="4">
    <source>
        <dbReference type="Proteomes" id="UP000054477"/>
    </source>
</evidence>
<dbReference type="PANTHER" id="PTHR43636">
    <property type="entry name" value="ELONGATION FACTOR G, MITOCHONDRIAL"/>
    <property type="match status" value="1"/>
</dbReference>
<proteinExistence type="predicted"/>